<dbReference type="Gene3D" id="3.40.50.150">
    <property type="entry name" value="Vaccinia Virus protein VP39"/>
    <property type="match status" value="1"/>
</dbReference>
<dbReference type="OrthoDB" id="4680179at2"/>
<feature type="domain" description="Methyltransferase" evidence="6">
    <location>
        <begin position="192"/>
        <end position="288"/>
    </location>
</feature>
<dbReference type="GO" id="GO:0006629">
    <property type="term" value="P:lipid metabolic process"/>
    <property type="evidence" value="ECO:0007669"/>
    <property type="project" value="UniProtKB-KW"/>
</dbReference>
<dbReference type="InterPro" id="IPR036388">
    <property type="entry name" value="WH-like_DNA-bd_sf"/>
</dbReference>
<evidence type="ECO:0000313" key="7">
    <source>
        <dbReference type="EMBL" id="RKN64401.1"/>
    </source>
</evidence>
<dbReference type="InterPro" id="IPR041698">
    <property type="entry name" value="Methyltransf_25"/>
</dbReference>
<comment type="similarity">
    <text evidence="1">Belongs to the CFA/CMAS family.</text>
</comment>
<evidence type="ECO:0000259" key="6">
    <source>
        <dbReference type="Pfam" id="PF13649"/>
    </source>
</evidence>
<gene>
    <name evidence="7" type="ORF">D7231_28810</name>
</gene>
<comment type="caution">
    <text evidence="7">The sequence shown here is derived from an EMBL/GenBank/DDBJ whole genome shotgun (WGS) entry which is preliminary data.</text>
</comment>
<proteinExistence type="inferred from homology"/>
<keyword evidence="5" id="KW-0443">Lipid metabolism</keyword>
<dbReference type="AlphaFoldDB" id="A0A3B0AVZ4"/>
<dbReference type="PANTHER" id="PTHR43667:SF1">
    <property type="entry name" value="CYCLOPROPANE-FATTY-ACYL-PHOSPHOLIPID SYNTHASE"/>
    <property type="match status" value="1"/>
</dbReference>
<evidence type="ECO:0000256" key="3">
    <source>
        <dbReference type="ARBA" id="ARBA00022679"/>
    </source>
</evidence>
<dbReference type="GO" id="GO:0008168">
    <property type="term" value="F:methyltransferase activity"/>
    <property type="evidence" value="ECO:0007669"/>
    <property type="project" value="UniProtKB-KW"/>
</dbReference>
<name>A0A3B0AVZ4_9ACTN</name>
<organism evidence="7 8">
    <name type="scientific">Streptomyces klenkii</name>
    <dbReference type="NCBI Taxonomy" id="1420899"/>
    <lineage>
        <taxon>Bacteria</taxon>
        <taxon>Bacillati</taxon>
        <taxon>Actinomycetota</taxon>
        <taxon>Actinomycetes</taxon>
        <taxon>Kitasatosporales</taxon>
        <taxon>Streptomycetaceae</taxon>
        <taxon>Streptomyces</taxon>
    </lineage>
</organism>
<dbReference type="Gene3D" id="1.10.10.10">
    <property type="entry name" value="Winged helix-like DNA-binding domain superfamily/Winged helix DNA-binding domain"/>
    <property type="match status" value="1"/>
</dbReference>
<dbReference type="Proteomes" id="UP000270343">
    <property type="component" value="Unassembled WGS sequence"/>
</dbReference>
<keyword evidence="4" id="KW-0949">S-adenosyl-L-methionine</keyword>
<dbReference type="PANTHER" id="PTHR43667">
    <property type="entry name" value="CYCLOPROPANE-FATTY-ACYL-PHOSPHOLIPID SYNTHASE"/>
    <property type="match status" value="1"/>
</dbReference>
<dbReference type="CDD" id="cd02440">
    <property type="entry name" value="AdoMet_MTases"/>
    <property type="match status" value="1"/>
</dbReference>
<reference evidence="7 8" key="1">
    <citation type="journal article" date="2015" name="Antonie Van Leeuwenhoek">
        <title>Streptomyces klenkii sp. nov., isolated from deep marine sediment.</title>
        <authorList>
            <person name="Veyisoglu A."/>
            <person name="Sahin N."/>
        </authorList>
    </citation>
    <scope>NUCLEOTIDE SEQUENCE [LARGE SCALE GENOMIC DNA]</scope>
    <source>
        <strain evidence="7 8">KCTC 29202</strain>
    </source>
</reference>
<sequence length="356" mass="38564">MDVLSLVKSVRERVGEPLGDALSAVRIVANWRMPLLLAVSKGFVTPVYRAAFLASAAGSGVLGCLAVRPCDLESLAGKLGAAQDKQRLRAWLELGVRLGELDRREGCYRLKSIAARALARAGNDALAAALEEVLRFHVPVLLGGPRMAATGERFSLGDQDGLVIARSTRVIEPMVEAAIDRALDRENAVRLLEVGCGSGVHVRHAARLNPRLSALAIDMQEEVAEAATKNMAEWGLADRVETRQGDLRTLELQPQFDLVTMHNNIYYFAEDERVAALEKARSVLAPGGRILLTTACQGGSIGLDVLSLWFTYADFGGPLPREEELVAQLERAGFTDVQAARLVPGEQFRAFTATNR</sequence>
<evidence type="ECO:0000256" key="4">
    <source>
        <dbReference type="ARBA" id="ARBA00022691"/>
    </source>
</evidence>
<dbReference type="RefSeq" id="WP_120758504.1">
    <property type="nucleotide sequence ID" value="NZ_RBAM01000015.1"/>
</dbReference>
<evidence type="ECO:0000256" key="5">
    <source>
        <dbReference type="ARBA" id="ARBA00023098"/>
    </source>
</evidence>
<dbReference type="EMBL" id="RBAM01000015">
    <property type="protein sequence ID" value="RKN64401.1"/>
    <property type="molecule type" value="Genomic_DNA"/>
</dbReference>
<dbReference type="SUPFAM" id="SSF53335">
    <property type="entry name" value="S-adenosyl-L-methionine-dependent methyltransferases"/>
    <property type="match status" value="1"/>
</dbReference>
<evidence type="ECO:0000256" key="2">
    <source>
        <dbReference type="ARBA" id="ARBA00022603"/>
    </source>
</evidence>
<evidence type="ECO:0000313" key="8">
    <source>
        <dbReference type="Proteomes" id="UP000270343"/>
    </source>
</evidence>
<dbReference type="InterPro" id="IPR029063">
    <property type="entry name" value="SAM-dependent_MTases_sf"/>
</dbReference>
<dbReference type="InterPro" id="IPR050723">
    <property type="entry name" value="CFA/CMAS"/>
</dbReference>
<evidence type="ECO:0000256" key="1">
    <source>
        <dbReference type="ARBA" id="ARBA00010815"/>
    </source>
</evidence>
<dbReference type="Pfam" id="PF13649">
    <property type="entry name" value="Methyltransf_25"/>
    <property type="match status" value="1"/>
</dbReference>
<accession>A0A3B0AVZ4</accession>
<protein>
    <submittedName>
        <fullName evidence="7">Class I SAM-dependent methyltransferase</fullName>
    </submittedName>
</protein>
<keyword evidence="3 7" id="KW-0808">Transferase</keyword>
<keyword evidence="8" id="KW-1185">Reference proteome</keyword>
<dbReference type="GO" id="GO:0032259">
    <property type="term" value="P:methylation"/>
    <property type="evidence" value="ECO:0007669"/>
    <property type="project" value="UniProtKB-KW"/>
</dbReference>
<keyword evidence="2 7" id="KW-0489">Methyltransferase</keyword>